<keyword evidence="2" id="KW-1185">Reference proteome</keyword>
<gene>
    <name evidence="1" type="ORF">PAC_01826</name>
</gene>
<evidence type="ECO:0000313" key="2">
    <source>
        <dbReference type="Proteomes" id="UP000184330"/>
    </source>
</evidence>
<accession>A0A1L7WGQ8</accession>
<evidence type="ECO:0000313" key="1">
    <source>
        <dbReference type="EMBL" id="CZR51949.1"/>
    </source>
</evidence>
<protein>
    <submittedName>
        <fullName evidence="1">Uncharacterized protein</fullName>
    </submittedName>
</protein>
<dbReference type="EMBL" id="FJOG01000002">
    <property type="protein sequence ID" value="CZR51949.1"/>
    <property type="molecule type" value="Genomic_DNA"/>
</dbReference>
<reference evidence="1 2" key="1">
    <citation type="submission" date="2016-03" db="EMBL/GenBank/DDBJ databases">
        <authorList>
            <person name="Ploux O."/>
        </authorList>
    </citation>
    <scope>NUCLEOTIDE SEQUENCE [LARGE SCALE GENOMIC DNA]</scope>
    <source>
        <strain evidence="1 2">UAMH 11012</strain>
    </source>
</reference>
<organism evidence="1 2">
    <name type="scientific">Phialocephala subalpina</name>
    <dbReference type="NCBI Taxonomy" id="576137"/>
    <lineage>
        <taxon>Eukaryota</taxon>
        <taxon>Fungi</taxon>
        <taxon>Dikarya</taxon>
        <taxon>Ascomycota</taxon>
        <taxon>Pezizomycotina</taxon>
        <taxon>Leotiomycetes</taxon>
        <taxon>Helotiales</taxon>
        <taxon>Mollisiaceae</taxon>
        <taxon>Phialocephala</taxon>
        <taxon>Phialocephala fortinii species complex</taxon>
    </lineage>
</organism>
<name>A0A1L7WGQ8_9HELO</name>
<dbReference type="AlphaFoldDB" id="A0A1L7WGQ8"/>
<dbReference type="Proteomes" id="UP000184330">
    <property type="component" value="Unassembled WGS sequence"/>
</dbReference>
<proteinExistence type="predicted"/>
<sequence>MPPPAQVPVLSFESDQPISNVSIGLDATILHSWRDGSEYGLADPMYPYYAMEIQISGWRSLHNIILARYSGGRLKKDALYQLKGRFFVDTSREGGKSYFHVDEAVRFQGPGTIRSFKTPQFMMVGEVVQVQDTNLLLKWVTRDPYRRDMSYEQMAVFNLEKPLSEKEREKYRNQLCCLEGVMESVDHRNDWYCTGIRLCQDTPVHDGGGGGPGPGYEFIVEVGHQRSVSAGYEL</sequence>
<dbReference type="OrthoDB" id="3468948at2759"/>